<dbReference type="InterPro" id="IPR036412">
    <property type="entry name" value="HAD-like_sf"/>
</dbReference>
<proteinExistence type="predicted"/>
<keyword evidence="2" id="KW-1185">Reference proteome</keyword>
<dbReference type="SFLD" id="SFLDG01129">
    <property type="entry name" value="C1.5:_HAD__Beta-PGM__Phosphata"/>
    <property type="match status" value="1"/>
</dbReference>
<dbReference type="Proteomes" id="UP001501321">
    <property type="component" value="Unassembled WGS sequence"/>
</dbReference>
<evidence type="ECO:0000313" key="1">
    <source>
        <dbReference type="EMBL" id="GAA4502604.1"/>
    </source>
</evidence>
<dbReference type="RefSeq" id="WP_345014111.1">
    <property type="nucleotide sequence ID" value="NZ_BAABFC010000021.1"/>
</dbReference>
<dbReference type="Pfam" id="PF00702">
    <property type="entry name" value="Hydrolase"/>
    <property type="match status" value="1"/>
</dbReference>
<dbReference type="InterPro" id="IPR006439">
    <property type="entry name" value="HAD-SF_hydro_IA"/>
</dbReference>
<dbReference type="PANTHER" id="PTHR43434">
    <property type="entry name" value="PHOSPHOGLYCOLATE PHOSPHATASE"/>
    <property type="match status" value="1"/>
</dbReference>
<reference evidence="2" key="1">
    <citation type="journal article" date="2019" name="Int. J. Syst. Evol. Microbiol.">
        <title>The Global Catalogue of Microorganisms (GCM) 10K type strain sequencing project: providing services to taxonomists for standard genome sequencing and annotation.</title>
        <authorList>
            <consortium name="The Broad Institute Genomics Platform"/>
            <consortium name="The Broad Institute Genome Sequencing Center for Infectious Disease"/>
            <person name="Wu L."/>
            <person name="Ma J."/>
        </authorList>
    </citation>
    <scope>NUCLEOTIDE SEQUENCE [LARGE SCALE GENOMIC DNA]</scope>
    <source>
        <strain evidence="2">JCM 32226</strain>
    </source>
</reference>
<gene>
    <name evidence="1" type="primary">yrfG</name>
    <name evidence="1" type="ORF">GCM10023095_27480</name>
</gene>
<dbReference type="InterPro" id="IPR050155">
    <property type="entry name" value="HAD-like_hydrolase_sf"/>
</dbReference>
<accession>A0ABP8QHJ1</accession>
<organism evidence="1 2">
    <name type="scientific">Pseudaeromonas paramecii</name>
    <dbReference type="NCBI Taxonomy" id="2138166"/>
    <lineage>
        <taxon>Bacteria</taxon>
        <taxon>Pseudomonadati</taxon>
        <taxon>Pseudomonadota</taxon>
        <taxon>Gammaproteobacteria</taxon>
        <taxon>Aeromonadales</taxon>
        <taxon>Aeromonadaceae</taxon>
        <taxon>Pseudaeromonas</taxon>
    </lineage>
</organism>
<sequence>MLAWRHIDTVLLDMDGTLIDLHFDNHFWQQLVPARWGAARGLDLEEARAALDPVFAAVAGTLDWYCLDYWRDTLGLDILGLKQEIAEKIRWRPDARPFLEALRLSGRRCYLFTNAHPDSLALKLKRTGLDRYLDGLYSTHGFGVSKEDQGCWQALRQTLAFDPARTLFVDDSPRILAAAGEFGIGHRLGILNPDSQRPRQVMADVPGICDYGCLIPALLANPVRADR</sequence>
<comment type="caution">
    <text evidence="1">The sequence shown here is derived from an EMBL/GenBank/DDBJ whole genome shotgun (WGS) entry which is preliminary data.</text>
</comment>
<dbReference type="PANTHER" id="PTHR43434:SF3">
    <property type="entry name" value="GMP_IMP NUCLEOTIDASE YRFG"/>
    <property type="match status" value="1"/>
</dbReference>
<dbReference type="EMBL" id="BAABFC010000021">
    <property type="protein sequence ID" value="GAA4502604.1"/>
    <property type="molecule type" value="Genomic_DNA"/>
</dbReference>
<dbReference type="NCBIfam" id="TIGR01509">
    <property type="entry name" value="HAD-SF-IA-v3"/>
    <property type="match status" value="1"/>
</dbReference>
<dbReference type="InterPro" id="IPR023214">
    <property type="entry name" value="HAD_sf"/>
</dbReference>
<dbReference type="SUPFAM" id="SSF56784">
    <property type="entry name" value="HAD-like"/>
    <property type="match status" value="1"/>
</dbReference>
<evidence type="ECO:0000313" key="2">
    <source>
        <dbReference type="Proteomes" id="UP001501321"/>
    </source>
</evidence>
<protein>
    <submittedName>
        <fullName evidence="1">GMP/IMP nucleotidase</fullName>
    </submittedName>
</protein>
<dbReference type="SFLD" id="SFLDS00003">
    <property type="entry name" value="Haloacid_Dehalogenase"/>
    <property type="match status" value="1"/>
</dbReference>
<dbReference type="Gene3D" id="3.40.50.1000">
    <property type="entry name" value="HAD superfamily/HAD-like"/>
    <property type="match status" value="1"/>
</dbReference>
<dbReference type="NCBIfam" id="NF011564">
    <property type="entry name" value="PRK14988.1"/>
    <property type="match status" value="1"/>
</dbReference>
<name>A0ABP8QHJ1_9GAMM</name>